<evidence type="ECO:0000313" key="1">
    <source>
        <dbReference type="EMBL" id="GAA3232992.1"/>
    </source>
</evidence>
<dbReference type="EMBL" id="BAAAUV010000024">
    <property type="protein sequence ID" value="GAA3232992.1"/>
    <property type="molecule type" value="Genomic_DNA"/>
</dbReference>
<keyword evidence="2" id="KW-1185">Reference proteome</keyword>
<proteinExistence type="predicted"/>
<evidence type="ECO:0000313" key="2">
    <source>
        <dbReference type="Proteomes" id="UP001501237"/>
    </source>
</evidence>
<sequence>MSTSTQPFKSALRLQAEAQGKAEGKAEGEVEALLIVLEGREVEISDEARSRIMGCSDTEQLKVWLHRALRVTTTDELFAS</sequence>
<dbReference type="RefSeq" id="WP_344835957.1">
    <property type="nucleotide sequence ID" value="NZ_BAAAUV010000024.1"/>
</dbReference>
<reference evidence="2" key="1">
    <citation type="journal article" date="2019" name="Int. J. Syst. Evol. Microbiol.">
        <title>The Global Catalogue of Microorganisms (GCM) 10K type strain sequencing project: providing services to taxonomists for standard genome sequencing and annotation.</title>
        <authorList>
            <consortium name="The Broad Institute Genomics Platform"/>
            <consortium name="The Broad Institute Genome Sequencing Center for Infectious Disease"/>
            <person name="Wu L."/>
            <person name="Ma J."/>
        </authorList>
    </citation>
    <scope>NUCLEOTIDE SEQUENCE [LARGE SCALE GENOMIC DNA]</scope>
    <source>
        <strain evidence="2">JCM 9377</strain>
    </source>
</reference>
<organism evidence="1 2">
    <name type="scientific">Actinocorallia longicatena</name>
    <dbReference type="NCBI Taxonomy" id="111803"/>
    <lineage>
        <taxon>Bacteria</taxon>
        <taxon>Bacillati</taxon>
        <taxon>Actinomycetota</taxon>
        <taxon>Actinomycetes</taxon>
        <taxon>Streptosporangiales</taxon>
        <taxon>Thermomonosporaceae</taxon>
        <taxon>Actinocorallia</taxon>
    </lineage>
</organism>
<comment type="caution">
    <text evidence="1">The sequence shown here is derived from an EMBL/GenBank/DDBJ whole genome shotgun (WGS) entry which is preliminary data.</text>
</comment>
<dbReference type="Proteomes" id="UP001501237">
    <property type="component" value="Unassembled WGS sequence"/>
</dbReference>
<name>A0ABP6QIC3_9ACTN</name>
<gene>
    <name evidence="1" type="ORF">GCM10010468_65290</name>
</gene>
<protein>
    <recommendedName>
        <fullName evidence="3">Transposase</fullName>
    </recommendedName>
</protein>
<accession>A0ABP6QIC3</accession>
<evidence type="ECO:0008006" key="3">
    <source>
        <dbReference type="Google" id="ProtNLM"/>
    </source>
</evidence>